<feature type="transmembrane region" description="Helical" evidence="2">
    <location>
        <begin position="81"/>
        <end position="99"/>
    </location>
</feature>
<keyword evidence="2" id="KW-1133">Transmembrane helix</keyword>
<evidence type="ECO:0000313" key="3">
    <source>
        <dbReference type="EMBL" id="KLN33306.1"/>
    </source>
</evidence>
<organism evidence="3 4">
    <name type="scientific">Cellulosimicrobium funkei</name>
    <dbReference type="NCBI Taxonomy" id="264251"/>
    <lineage>
        <taxon>Bacteria</taxon>
        <taxon>Bacillati</taxon>
        <taxon>Actinomycetota</taxon>
        <taxon>Actinomycetes</taxon>
        <taxon>Micrococcales</taxon>
        <taxon>Promicromonosporaceae</taxon>
        <taxon>Cellulosimicrobium</taxon>
    </lineage>
</organism>
<evidence type="ECO:0000313" key="4">
    <source>
        <dbReference type="Proteomes" id="UP000035265"/>
    </source>
</evidence>
<sequence length="165" mass="17196">MSAPAAPDGTPRPRRTNTGFGRVLVAVYGIFALAASARAAVQLLRDWHEAPLAYALSALAAAVYVVATVALARGGAVARRVAWVAVGVELVGVLAVGAFSLADPEAFPRATVWSGFGQGYGYVPLVLPFVGLWWLWRTRPGAASQDDTPSTTSTRTTTDAPEDAA</sequence>
<dbReference type="RefSeq" id="WP_047234255.1">
    <property type="nucleotide sequence ID" value="NZ_JNBQ01000038.1"/>
</dbReference>
<comment type="caution">
    <text evidence="3">The sequence shown here is derived from an EMBL/GenBank/DDBJ whole genome shotgun (WGS) entry which is preliminary data.</text>
</comment>
<dbReference type="AlphaFoldDB" id="A0A0H2KII4"/>
<feature type="compositionally biased region" description="Low complexity" evidence="1">
    <location>
        <begin position="142"/>
        <end position="159"/>
    </location>
</feature>
<dbReference type="EMBL" id="JNBQ01000038">
    <property type="protein sequence ID" value="KLN33306.1"/>
    <property type="molecule type" value="Genomic_DNA"/>
</dbReference>
<keyword evidence="2" id="KW-0812">Transmembrane</keyword>
<proteinExistence type="predicted"/>
<dbReference type="STRING" id="264251.FB00_18195"/>
<feature type="transmembrane region" description="Helical" evidence="2">
    <location>
        <begin position="52"/>
        <end position="72"/>
    </location>
</feature>
<accession>A0A0H2KII4</accession>
<reference evidence="3 4" key="1">
    <citation type="submission" date="2014-05" db="EMBL/GenBank/DDBJ databases">
        <title>Cellulosimicrobium funkei U11 genome.</title>
        <authorList>
            <person name="Hu C."/>
            <person name="Gong Y."/>
            <person name="Wan W."/>
            <person name="Jiang M."/>
        </authorList>
    </citation>
    <scope>NUCLEOTIDE SEQUENCE [LARGE SCALE GENOMIC DNA]</scope>
    <source>
        <strain evidence="3 4">U11</strain>
    </source>
</reference>
<evidence type="ECO:0000256" key="1">
    <source>
        <dbReference type="SAM" id="MobiDB-lite"/>
    </source>
</evidence>
<dbReference type="Proteomes" id="UP000035265">
    <property type="component" value="Unassembled WGS sequence"/>
</dbReference>
<name>A0A0H2KII4_9MICO</name>
<evidence type="ECO:0000256" key="2">
    <source>
        <dbReference type="SAM" id="Phobius"/>
    </source>
</evidence>
<feature type="region of interest" description="Disordered" evidence="1">
    <location>
        <begin position="141"/>
        <end position="165"/>
    </location>
</feature>
<keyword evidence="2" id="KW-0472">Membrane</keyword>
<keyword evidence="4" id="KW-1185">Reference proteome</keyword>
<dbReference type="PATRIC" id="fig|264251.5.peg.3688"/>
<feature type="transmembrane region" description="Helical" evidence="2">
    <location>
        <begin position="20"/>
        <end position="40"/>
    </location>
</feature>
<protein>
    <submittedName>
        <fullName evidence="3">Membrane protein</fullName>
    </submittedName>
</protein>
<gene>
    <name evidence="3" type="ORF">FB00_18195</name>
</gene>
<feature type="transmembrane region" description="Helical" evidence="2">
    <location>
        <begin position="119"/>
        <end position="136"/>
    </location>
</feature>